<dbReference type="AlphaFoldDB" id="A0A4R1MXF7"/>
<dbReference type="OrthoDB" id="8840764at2"/>
<dbReference type="InterPro" id="IPR006151">
    <property type="entry name" value="Shikm_DH/Glu-tRNA_Rdtase"/>
</dbReference>
<evidence type="ECO:0000313" key="4">
    <source>
        <dbReference type="Proteomes" id="UP000294545"/>
    </source>
</evidence>
<evidence type="ECO:0000259" key="2">
    <source>
        <dbReference type="Pfam" id="PF16924"/>
    </source>
</evidence>
<evidence type="ECO:0000313" key="3">
    <source>
        <dbReference type="EMBL" id="TCK97948.1"/>
    </source>
</evidence>
<gene>
    <name evidence="3" type="ORF">EDC19_0350</name>
</gene>
<protein>
    <submittedName>
        <fullName evidence="3">Dipicolinate synthase subunit A</fullName>
    </submittedName>
</protein>
<keyword evidence="4" id="KW-1185">Reference proteome</keyword>
<sequence>MKKIKEILCVGGDLRTVYLANELSKVMKVNILGNSNKKLNSNIKPIESLKASVPTSDIIIFPIPFSKDKKNIYAPFSDRNITIEEVINQKINDKTIIGGAFSDELKILEPTNTVFDLVEEEDFEIYNAIPTSEGVIHILMSESEITINESQTLILGFGKCAISQSKALSALGSHITISARNQKQIAMAKIYNYNTLPLESIHQHIEEFDFIVNTIPRKILDAKKINHNQSQIIVDIANQLNDEMINKTKIINARGIPGKYFPKTAADIIYKTLKDKNHL</sequence>
<dbReference type="EMBL" id="SMGQ01000011">
    <property type="protein sequence ID" value="TCK97948.1"/>
    <property type="molecule type" value="Genomic_DNA"/>
</dbReference>
<feature type="domain" description="Dipicolinate synthase subunit A N-terminal" evidence="2">
    <location>
        <begin position="7"/>
        <end position="107"/>
    </location>
</feature>
<accession>A0A4R1MXF7</accession>
<dbReference type="RefSeq" id="WP_132279605.1">
    <property type="nucleotide sequence ID" value="NZ_SMGQ01000011.1"/>
</dbReference>
<feature type="domain" description="Quinate/shikimate 5-dehydrogenase/glutamyl-tRNA reductase" evidence="1">
    <location>
        <begin position="146"/>
        <end position="238"/>
    </location>
</feature>
<dbReference type="InterPro" id="IPR031629">
    <property type="entry name" value="DpaA_N"/>
</dbReference>
<dbReference type="Pfam" id="PF01488">
    <property type="entry name" value="Shikimate_DH"/>
    <property type="match status" value="1"/>
</dbReference>
<evidence type="ECO:0000259" key="1">
    <source>
        <dbReference type="Pfam" id="PF01488"/>
    </source>
</evidence>
<dbReference type="SUPFAM" id="SSF51735">
    <property type="entry name" value="NAD(P)-binding Rossmann-fold domains"/>
    <property type="match status" value="1"/>
</dbReference>
<comment type="caution">
    <text evidence="3">The sequence shown here is derived from an EMBL/GenBank/DDBJ whole genome shotgun (WGS) entry which is preliminary data.</text>
</comment>
<organism evidence="3 4">
    <name type="scientific">Natranaerovirga hydrolytica</name>
    <dbReference type="NCBI Taxonomy" id="680378"/>
    <lineage>
        <taxon>Bacteria</taxon>
        <taxon>Bacillati</taxon>
        <taxon>Bacillota</taxon>
        <taxon>Clostridia</taxon>
        <taxon>Lachnospirales</taxon>
        <taxon>Natranaerovirgaceae</taxon>
        <taxon>Natranaerovirga</taxon>
    </lineage>
</organism>
<proteinExistence type="predicted"/>
<dbReference type="Pfam" id="PF16924">
    <property type="entry name" value="DpaA_N"/>
    <property type="match status" value="1"/>
</dbReference>
<dbReference type="InterPro" id="IPR036291">
    <property type="entry name" value="NAD(P)-bd_dom_sf"/>
</dbReference>
<dbReference type="Proteomes" id="UP000294545">
    <property type="component" value="Unassembled WGS sequence"/>
</dbReference>
<name>A0A4R1MXF7_9FIRM</name>
<dbReference type="Gene3D" id="3.40.50.720">
    <property type="entry name" value="NAD(P)-binding Rossmann-like Domain"/>
    <property type="match status" value="2"/>
</dbReference>
<reference evidence="3 4" key="1">
    <citation type="submission" date="2019-03" db="EMBL/GenBank/DDBJ databases">
        <title>Genomic Encyclopedia of Type Strains, Phase IV (KMG-IV): sequencing the most valuable type-strain genomes for metagenomic binning, comparative biology and taxonomic classification.</title>
        <authorList>
            <person name="Goeker M."/>
        </authorList>
    </citation>
    <scope>NUCLEOTIDE SEQUENCE [LARGE SCALE GENOMIC DNA]</scope>
    <source>
        <strain evidence="3 4">DSM 24176</strain>
    </source>
</reference>